<dbReference type="PROSITE" id="PS51193">
    <property type="entry name" value="HELICASE_ATP_BIND_2"/>
    <property type="match status" value="1"/>
</dbReference>
<dbReference type="InterPro" id="IPR045028">
    <property type="entry name" value="DinG/Rad3-like"/>
</dbReference>
<feature type="region of interest" description="Disordered" evidence="10">
    <location>
        <begin position="118"/>
        <end position="152"/>
    </location>
</feature>
<dbReference type="InterPro" id="IPR042493">
    <property type="entry name" value="XPD_DNA_FeS"/>
</dbReference>
<dbReference type="Gene3D" id="1.10.275.40">
    <property type="match status" value="1"/>
</dbReference>
<keyword evidence="14" id="KW-1185">Reference proteome</keyword>
<evidence type="ECO:0000313" key="14">
    <source>
        <dbReference type="Proteomes" id="UP001472677"/>
    </source>
</evidence>
<feature type="compositionally biased region" description="Acidic residues" evidence="10">
    <location>
        <begin position="1205"/>
        <end position="1222"/>
    </location>
</feature>
<dbReference type="Pfam" id="PF00505">
    <property type="entry name" value="HMG_box"/>
    <property type="match status" value="1"/>
</dbReference>
<evidence type="ECO:0000256" key="7">
    <source>
        <dbReference type="ARBA" id="ARBA00023014"/>
    </source>
</evidence>
<protein>
    <recommendedName>
        <fullName evidence="15">Helicase ATP-binding domain-containing protein</fullName>
    </recommendedName>
</protein>
<keyword evidence="4" id="KW-0347">Helicase</keyword>
<dbReference type="Gene3D" id="1.10.30.10">
    <property type="entry name" value="High mobility group box domain"/>
    <property type="match status" value="1"/>
</dbReference>
<keyword evidence="9" id="KW-0238">DNA-binding</keyword>
<dbReference type="InterPro" id="IPR006554">
    <property type="entry name" value="Helicase-like_DEXD_c2"/>
</dbReference>
<feature type="DNA-binding region" description="HMG box" evidence="9">
    <location>
        <begin position="1114"/>
        <end position="1183"/>
    </location>
</feature>
<name>A0ABR2E3F7_9ROSI</name>
<keyword evidence="5" id="KW-0067">ATP-binding</keyword>
<keyword evidence="1" id="KW-0479">Metal-binding</keyword>
<dbReference type="PANTHER" id="PTHR11472:SF47">
    <property type="entry name" value="FANCONI ANEMIA GROUP J PROTEIN"/>
    <property type="match status" value="1"/>
</dbReference>
<dbReference type="Gene3D" id="1.10.30.20">
    <property type="entry name" value="Bacterial XPD DNA helicase, FeS cluster domain"/>
    <property type="match status" value="1"/>
</dbReference>
<organism evidence="13 14">
    <name type="scientific">Hibiscus sabdariffa</name>
    <name type="common">roselle</name>
    <dbReference type="NCBI Taxonomy" id="183260"/>
    <lineage>
        <taxon>Eukaryota</taxon>
        <taxon>Viridiplantae</taxon>
        <taxon>Streptophyta</taxon>
        <taxon>Embryophyta</taxon>
        <taxon>Tracheophyta</taxon>
        <taxon>Spermatophyta</taxon>
        <taxon>Magnoliopsida</taxon>
        <taxon>eudicotyledons</taxon>
        <taxon>Gunneridae</taxon>
        <taxon>Pentapetalae</taxon>
        <taxon>rosids</taxon>
        <taxon>malvids</taxon>
        <taxon>Malvales</taxon>
        <taxon>Malvaceae</taxon>
        <taxon>Malvoideae</taxon>
        <taxon>Hibiscus</taxon>
    </lineage>
</organism>
<keyword evidence="3" id="KW-0378">Hydrolase</keyword>
<dbReference type="Pfam" id="PF13307">
    <property type="entry name" value="Helicase_C_2"/>
    <property type="match status" value="1"/>
</dbReference>
<dbReference type="Proteomes" id="UP001472677">
    <property type="component" value="Unassembled WGS sequence"/>
</dbReference>
<evidence type="ECO:0000256" key="1">
    <source>
        <dbReference type="ARBA" id="ARBA00022723"/>
    </source>
</evidence>
<feature type="region of interest" description="Disordered" evidence="10">
    <location>
        <begin position="1076"/>
        <end position="1116"/>
    </location>
</feature>
<evidence type="ECO:0000256" key="10">
    <source>
        <dbReference type="SAM" id="MobiDB-lite"/>
    </source>
</evidence>
<feature type="region of interest" description="Disordered" evidence="10">
    <location>
        <begin position="1133"/>
        <end position="1222"/>
    </location>
</feature>
<dbReference type="PROSITE" id="PS50118">
    <property type="entry name" value="HMG_BOX_2"/>
    <property type="match status" value="1"/>
</dbReference>
<dbReference type="PANTHER" id="PTHR11472">
    <property type="entry name" value="DNA REPAIR DEAD HELICASE RAD3/XP-D SUBFAMILY MEMBER"/>
    <property type="match status" value="1"/>
</dbReference>
<evidence type="ECO:0000256" key="3">
    <source>
        <dbReference type="ARBA" id="ARBA00022801"/>
    </source>
</evidence>
<evidence type="ECO:0008006" key="15">
    <source>
        <dbReference type="Google" id="ProtNLM"/>
    </source>
</evidence>
<feature type="domain" description="Helicase ATP-binding" evidence="12">
    <location>
        <begin position="34"/>
        <end position="315"/>
    </location>
</feature>
<proteinExistence type="predicted"/>
<dbReference type="EMBL" id="JBBPBM010000020">
    <property type="protein sequence ID" value="KAK8551701.1"/>
    <property type="molecule type" value="Genomic_DNA"/>
</dbReference>
<keyword evidence="2" id="KW-0547">Nucleotide-binding</keyword>
<feature type="region of interest" description="Disordered" evidence="10">
    <location>
        <begin position="1"/>
        <end position="30"/>
    </location>
</feature>
<dbReference type="Gene3D" id="3.40.50.300">
    <property type="entry name" value="P-loop containing nucleotide triphosphate hydrolases"/>
    <property type="match status" value="3"/>
</dbReference>
<evidence type="ECO:0000256" key="8">
    <source>
        <dbReference type="ARBA" id="ARBA00023235"/>
    </source>
</evidence>
<evidence type="ECO:0000259" key="11">
    <source>
        <dbReference type="PROSITE" id="PS50118"/>
    </source>
</evidence>
<dbReference type="InterPro" id="IPR014013">
    <property type="entry name" value="Helic_SF1/SF2_ATP-bd_DinG/Rad3"/>
</dbReference>
<keyword evidence="9" id="KW-0539">Nucleus</keyword>
<dbReference type="SMART" id="SM00488">
    <property type="entry name" value="DEXDc2"/>
    <property type="match status" value="1"/>
</dbReference>
<evidence type="ECO:0000256" key="6">
    <source>
        <dbReference type="ARBA" id="ARBA00023004"/>
    </source>
</evidence>
<accession>A0ABR2E3F7</accession>
<feature type="compositionally biased region" description="Basic and acidic residues" evidence="10">
    <location>
        <begin position="1077"/>
        <end position="1087"/>
    </location>
</feature>
<dbReference type="Pfam" id="PF06733">
    <property type="entry name" value="DEAD_2"/>
    <property type="match status" value="1"/>
</dbReference>
<reference evidence="13 14" key="1">
    <citation type="journal article" date="2024" name="G3 (Bethesda)">
        <title>Genome assembly of Hibiscus sabdariffa L. provides insights into metabolisms of medicinal natural products.</title>
        <authorList>
            <person name="Kim T."/>
        </authorList>
    </citation>
    <scope>NUCLEOTIDE SEQUENCE [LARGE SCALE GENOMIC DNA]</scope>
    <source>
        <strain evidence="13">TK-2024</strain>
        <tissue evidence="13">Old leaves</tissue>
    </source>
</reference>
<dbReference type="SMART" id="SM00398">
    <property type="entry name" value="HMG"/>
    <property type="match status" value="1"/>
</dbReference>
<dbReference type="InterPro" id="IPR009071">
    <property type="entry name" value="HMG_box_dom"/>
</dbReference>
<keyword evidence="7" id="KW-0411">Iron-sulfur</keyword>
<dbReference type="InterPro" id="IPR036910">
    <property type="entry name" value="HMG_box_dom_sf"/>
</dbReference>
<dbReference type="SUPFAM" id="SSF47095">
    <property type="entry name" value="HMG-box"/>
    <property type="match status" value="1"/>
</dbReference>
<feature type="compositionally biased region" description="Basic and acidic residues" evidence="10">
    <location>
        <begin position="1149"/>
        <end position="1179"/>
    </location>
</feature>
<feature type="compositionally biased region" description="Polar residues" evidence="10">
    <location>
        <begin position="129"/>
        <end position="139"/>
    </location>
</feature>
<feature type="compositionally biased region" description="Basic residues" evidence="10">
    <location>
        <begin position="1096"/>
        <end position="1106"/>
    </location>
</feature>
<evidence type="ECO:0000256" key="5">
    <source>
        <dbReference type="ARBA" id="ARBA00022840"/>
    </source>
</evidence>
<dbReference type="InterPro" id="IPR010614">
    <property type="entry name" value="RAD3-like_helicase_DEAD"/>
</dbReference>
<dbReference type="InterPro" id="IPR006555">
    <property type="entry name" value="ATP-dep_Helicase_C"/>
</dbReference>
<gene>
    <name evidence="13" type="ORF">V6N12_040327</name>
</gene>
<keyword evidence="8" id="KW-0413">Isomerase</keyword>
<dbReference type="CDD" id="cd22005">
    <property type="entry name" value="HMG-box_AtHMGB1-like"/>
    <property type="match status" value="1"/>
</dbReference>
<evidence type="ECO:0000256" key="2">
    <source>
        <dbReference type="ARBA" id="ARBA00022741"/>
    </source>
</evidence>
<dbReference type="InterPro" id="IPR027417">
    <property type="entry name" value="P-loop_NTPase"/>
</dbReference>
<keyword evidence="6" id="KW-0408">Iron</keyword>
<feature type="domain" description="HMG box" evidence="11">
    <location>
        <begin position="1114"/>
        <end position="1183"/>
    </location>
</feature>
<sequence>MSTAPGTGSRAIPSRNPNPKGNNSKNPKNVHHIAGIPVEFPYKPYGTQLSFMYRVISTLDRAQKDGHCHALLESPTGTGKSLSLLCSTLAWQQNYKINNIKAILSRSIPAPEAITDPLGHGGGFIPETQPASIPPSSVSEPREHSGNNKNKKKKLAPTIYYASRTHSQISQMVREYRKTSYRVPMAILKGGCHEAHDIEDLVKIGQVVKGCAYYAARSMADDAQLIFCPYSYIINPVIRGAMDVDIKGAIIVLDEAHNIEDIAREGGSVDLEEDALLKLQMELHQLKTINADIYQPLYEMTMNLLSWIEQTKSKLEETHDSKHYFSSWTGDKALRQLQEANISQQFFLALLECATKVVDRILHTENASGSWTCSLGLWCLNPSVVFRDVADLSLSVILTSGTLSPMNSFSSELGVQFGNYLEAPHVIDIKSQVWSAIISHGPENYRLDASYKTADQYAFQDALGKSLEEIFKIVPGGCLIFFPSYKLMEKLCDRWRNTGQWSQLKARKPLFVEPRGGNQEKFETVLKGYYDLVSRGKKPTIQRKRRAKRTNDNVNEPAEVTNRGGAAFLAVFRGKVSEGIDFSDDNARVVVSFDPFEVLDEKNRVYISKWLRPSIRMYESFEKSLDELRSFFSEVKDLVAKNKQLSSLAKYEITPPMKPQSDVAAQTKMQADKDEKTCNECIDLECNSPKDSRCFEASSMTFSYEDRDVVMVQETPPVNTFLSLASPGSLTKDGSCGSTIIQATTKSPHQFLFHPMSTSLNEVPSVCGSETIFTPGKDANQNTAEAIPTKESPSNLSVCSYIQKRRKSIASTFISLVDEEDSDTPAQIPGSMNFEGLSNGDMLRRIEFGIETSIAENDFPKESNVPQPLTTDNTIFSCPVMDKRLQISCLLCRSPLGRPENQLYLSFSLTVSSKVYLLSLFKERLISCDSNTPPTIPVVITDISSVDPRLCNGTLEGDTDRGIWREEDGCVFKKVFCPFCSNPNNCLGVQIKAADEKNVQLLNKIMLFQGSVLIRNSEATKDKVNDSSTKKTATLNFIDKSAQLNYILQLNLSFITFSPFSLPSTLTLPYQSGFDMKGGKSKSDAKSGRLAVNKKSTAKAGKKAGKAAKDPNKPKRPASAFFVFMEEFREQYKKEHPKNKSVAAVGKAGGDKWKSLSDAEKAPYIAKAEKRKAEYEKNMKAYNKRQAEGPQEEEDAESEKSVSEVNDDEDDEEGSEEEEDDD</sequence>
<evidence type="ECO:0000259" key="12">
    <source>
        <dbReference type="PROSITE" id="PS51193"/>
    </source>
</evidence>
<comment type="caution">
    <text evidence="13">The sequence shown here is derived from an EMBL/GenBank/DDBJ whole genome shotgun (WGS) entry which is preliminary data.</text>
</comment>
<evidence type="ECO:0000256" key="4">
    <source>
        <dbReference type="ARBA" id="ARBA00022806"/>
    </source>
</evidence>
<dbReference type="SUPFAM" id="SSF52540">
    <property type="entry name" value="P-loop containing nucleoside triphosphate hydrolases"/>
    <property type="match status" value="1"/>
</dbReference>
<evidence type="ECO:0000313" key="13">
    <source>
        <dbReference type="EMBL" id="KAK8551701.1"/>
    </source>
</evidence>
<feature type="compositionally biased region" description="Low complexity" evidence="10">
    <location>
        <begin position="17"/>
        <end position="27"/>
    </location>
</feature>
<evidence type="ECO:0000256" key="9">
    <source>
        <dbReference type="PROSITE-ProRule" id="PRU00267"/>
    </source>
</evidence>